<reference evidence="1 2" key="1">
    <citation type="submission" date="2018-03" db="EMBL/GenBank/DDBJ databases">
        <title>Genomic Encyclopedia of Archaeal and Bacterial Type Strains, Phase II (KMG-II): from individual species to whole genera.</title>
        <authorList>
            <person name="Goeker M."/>
        </authorList>
    </citation>
    <scope>NUCLEOTIDE SEQUENCE [LARGE SCALE GENOMIC DNA]</scope>
    <source>
        <strain evidence="1 2">DSM 101533</strain>
    </source>
</reference>
<dbReference type="Proteomes" id="UP000238007">
    <property type="component" value="Unassembled WGS sequence"/>
</dbReference>
<sequence>MFFRRLQTQELIIVPKYRIQLNNLGLGAIDKGEKLLVVVTFPHETAQRLRSRIDQLISEHGAKVFPATDVAMGLFFTPEETQEFGGDEGEAMIFAAPTLAMITNSIPEFEGDRRNYCIIKNERAIARIDPFAKTKT</sequence>
<proteinExistence type="predicted"/>
<protein>
    <submittedName>
        <fullName evidence="1">Uncharacterized protein</fullName>
    </submittedName>
</protein>
<organism evidence="1 2">
    <name type="scientific">Yoonia maritima</name>
    <dbReference type="NCBI Taxonomy" id="1435347"/>
    <lineage>
        <taxon>Bacteria</taxon>
        <taxon>Pseudomonadati</taxon>
        <taxon>Pseudomonadota</taxon>
        <taxon>Alphaproteobacteria</taxon>
        <taxon>Rhodobacterales</taxon>
        <taxon>Paracoccaceae</taxon>
        <taxon>Yoonia</taxon>
    </lineage>
</organism>
<keyword evidence="2" id="KW-1185">Reference proteome</keyword>
<dbReference type="AlphaFoldDB" id="A0A2T0VV70"/>
<accession>A0A2T0VV70</accession>
<evidence type="ECO:0000313" key="1">
    <source>
        <dbReference type="EMBL" id="PRY75442.1"/>
    </source>
</evidence>
<name>A0A2T0VV70_9RHOB</name>
<comment type="caution">
    <text evidence="1">The sequence shown here is derived from an EMBL/GenBank/DDBJ whole genome shotgun (WGS) entry which is preliminary data.</text>
</comment>
<gene>
    <name evidence="1" type="ORF">CLV80_11229</name>
</gene>
<dbReference type="EMBL" id="PVTP01000012">
    <property type="protein sequence ID" value="PRY75442.1"/>
    <property type="molecule type" value="Genomic_DNA"/>
</dbReference>
<evidence type="ECO:0000313" key="2">
    <source>
        <dbReference type="Proteomes" id="UP000238007"/>
    </source>
</evidence>